<dbReference type="CDD" id="cd00590">
    <property type="entry name" value="RRM_SF"/>
    <property type="match status" value="1"/>
</dbReference>
<dbReference type="PANTHER" id="PTHR48027">
    <property type="entry name" value="HETEROGENEOUS NUCLEAR RIBONUCLEOPROTEIN 87F-RELATED"/>
    <property type="match status" value="1"/>
</dbReference>
<sequence>FLPPSADETQLTALFGSCGEILGDIRVLRDGNTGKCKGVAWITFATTAGQNAAMDLDGTNIGGRNVQVKKGNTTNWMGGHASTVGGVT</sequence>
<dbReference type="SUPFAM" id="SSF54928">
    <property type="entry name" value="RNA-binding domain, RBD"/>
    <property type="match status" value="1"/>
</dbReference>
<dbReference type="Proteomes" id="UP000626109">
    <property type="component" value="Unassembled WGS sequence"/>
</dbReference>
<evidence type="ECO:0000256" key="2">
    <source>
        <dbReference type="PROSITE-ProRule" id="PRU00176"/>
    </source>
</evidence>
<dbReference type="Pfam" id="PF00076">
    <property type="entry name" value="RRM_1"/>
    <property type="match status" value="1"/>
</dbReference>
<dbReference type="AlphaFoldDB" id="A0A813L7M9"/>
<proteinExistence type="predicted"/>
<evidence type="ECO:0000256" key="1">
    <source>
        <dbReference type="ARBA" id="ARBA00022884"/>
    </source>
</evidence>
<comment type="caution">
    <text evidence="4">The sequence shown here is derived from an EMBL/GenBank/DDBJ whole genome shotgun (WGS) entry which is preliminary data.</text>
</comment>
<dbReference type="PROSITE" id="PS50102">
    <property type="entry name" value="RRM"/>
    <property type="match status" value="1"/>
</dbReference>
<gene>
    <name evidence="4" type="ORF">PGLA2088_LOCUS42902</name>
</gene>
<protein>
    <recommendedName>
        <fullName evidence="3">RRM domain-containing protein</fullName>
    </recommendedName>
</protein>
<dbReference type="InterPro" id="IPR052462">
    <property type="entry name" value="SLIRP/GR-RBP-like"/>
</dbReference>
<evidence type="ECO:0000313" key="5">
    <source>
        <dbReference type="Proteomes" id="UP000626109"/>
    </source>
</evidence>
<dbReference type="InterPro" id="IPR000504">
    <property type="entry name" value="RRM_dom"/>
</dbReference>
<dbReference type="SMART" id="SM00360">
    <property type="entry name" value="RRM"/>
    <property type="match status" value="1"/>
</dbReference>
<dbReference type="Gene3D" id="3.30.70.330">
    <property type="match status" value="1"/>
</dbReference>
<dbReference type="InterPro" id="IPR035979">
    <property type="entry name" value="RBD_domain_sf"/>
</dbReference>
<accession>A0A813L7M9</accession>
<feature type="non-terminal residue" evidence="4">
    <location>
        <position position="88"/>
    </location>
</feature>
<feature type="domain" description="RRM" evidence="3">
    <location>
        <begin position="1"/>
        <end position="73"/>
    </location>
</feature>
<organism evidence="4 5">
    <name type="scientific">Polarella glacialis</name>
    <name type="common">Dinoflagellate</name>
    <dbReference type="NCBI Taxonomy" id="89957"/>
    <lineage>
        <taxon>Eukaryota</taxon>
        <taxon>Sar</taxon>
        <taxon>Alveolata</taxon>
        <taxon>Dinophyceae</taxon>
        <taxon>Suessiales</taxon>
        <taxon>Suessiaceae</taxon>
        <taxon>Polarella</taxon>
    </lineage>
</organism>
<dbReference type="InterPro" id="IPR012677">
    <property type="entry name" value="Nucleotide-bd_a/b_plait_sf"/>
</dbReference>
<reference evidence="4" key="1">
    <citation type="submission" date="2021-02" db="EMBL/GenBank/DDBJ databases">
        <authorList>
            <person name="Dougan E. K."/>
            <person name="Rhodes N."/>
            <person name="Thang M."/>
            <person name="Chan C."/>
        </authorList>
    </citation>
    <scope>NUCLEOTIDE SEQUENCE</scope>
</reference>
<evidence type="ECO:0000313" key="4">
    <source>
        <dbReference type="EMBL" id="CAE8723046.1"/>
    </source>
</evidence>
<name>A0A813L7M9_POLGL</name>
<feature type="non-terminal residue" evidence="4">
    <location>
        <position position="1"/>
    </location>
</feature>
<dbReference type="GO" id="GO:0003723">
    <property type="term" value="F:RNA binding"/>
    <property type="evidence" value="ECO:0007669"/>
    <property type="project" value="UniProtKB-UniRule"/>
</dbReference>
<evidence type="ECO:0000259" key="3">
    <source>
        <dbReference type="PROSITE" id="PS50102"/>
    </source>
</evidence>
<keyword evidence="1 2" id="KW-0694">RNA-binding</keyword>
<dbReference type="EMBL" id="CAJNNW010034525">
    <property type="protein sequence ID" value="CAE8723046.1"/>
    <property type="molecule type" value="Genomic_DNA"/>
</dbReference>